<organism evidence="1 2">
    <name type="scientific">Canavalia gladiata</name>
    <name type="common">Sword bean</name>
    <name type="synonym">Dolichos gladiatus</name>
    <dbReference type="NCBI Taxonomy" id="3824"/>
    <lineage>
        <taxon>Eukaryota</taxon>
        <taxon>Viridiplantae</taxon>
        <taxon>Streptophyta</taxon>
        <taxon>Embryophyta</taxon>
        <taxon>Tracheophyta</taxon>
        <taxon>Spermatophyta</taxon>
        <taxon>Magnoliopsida</taxon>
        <taxon>eudicotyledons</taxon>
        <taxon>Gunneridae</taxon>
        <taxon>Pentapetalae</taxon>
        <taxon>rosids</taxon>
        <taxon>fabids</taxon>
        <taxon>Fabales</taxon>
        <taxon>Fabaceae</taxon>
        <taxon>Papilionoideae</taxon>
        <taxon>50 kb inversion clade</taxon>
        <taxon>NPAAA clade</taxon>
        <taxon>indigoferoid/millettioid clade</taxon>
        <taxon>Phaseoleae</taxon>
        <taxon>Canavalia</taxon>
    </lineage>
</organism>
<keyword evidence="2" id="KW-1185">Reference proteome</keyword>
<proteinExistence type="predicted"/>
<dbReference type="EMBL" id="JAYMYQ010000003">
    <property type="protein sequence ID" value="KAK7344615.1"/>
    <property type="molecule type" value="Genomic_DNA"/>
</dbReference>
<reference evidence="1 2" key="1">
    <citation type="submission" date="2024-01" db="EMBL/GenBank/DDBJ databases">
        <title>The genomes of 5 underutilized Papilionoideae crops provide insights into root nodulation and disease resistanc.</title>
        <authorList>
            <person name="Jiang F."/>
        </authorList>
    </citation>
    <scope>NUCLEOTIDE SEQUENCE [LARGE SCALE GENOMIC DNA]</scope>
    <source>
        <strain evidence="1">LVBAO_FW01</strain>
        <tissue evidence="1">Leaves</tissue>
    </source>
</reference>
<gene>
    <name evidence="1" type="ORF">VNO77_14428</name>
</gene>
<dbReference type="Proteomes" id="UP001367508">
    <property type="component" value="Unassembled WGS sequence"/>
</dbReference>
<dbReference type="AlphaFoldDB" id="A0AAN9QNQ2"/>
<protein>
    <submittedName>
        <fullName evidence="1">Uncharacterized protein</fullName>
    </submittedName>
</protein>
<evidence type="ECO:0000313" key="1">
    <source>
        <dbReference type="EMBL" id="KAK7344615.1"/>
    </source>
</evidence>
<sequence length="209" mass="23417">MPCKGNGQTLLSFPVEGRAYRFHHFIMQSQISGGVWLSQRHKDLLERDTNIPCIYGKPGAACTCLERPNVTLEGVLGCLRPLGKETIKLRPFEENPLLKDSPLSFEHDFVGKSTLESRDSCNQFLVYIGGSIITEMRRLTKASIRIVPKENLLKIAAEDDEMVQMSGDLDVAKGALVHVLTWLRANLLIREGNVFCTTALVPCNFMQIR</sequence>
<comment type="caution">
    <text evidence="1">The sequence shown here is derived from an EMBL/GenBank/DDBJ whole genome shotgun (WGS) entry which is preliminary data.</text>
</comment>
<name>A0AAN9QNQ2_CANGL</name>
<evidence type="ECO:0000313" key="2">
    <source>
        <dbReference type="Proteomes" id="UP001367508"/>
    </source>
</evidence>
<accession>A0AAN9QNQ2</accession>